<feature type="transmembrane region" description="Helical" evidence="9">
    <location>
        <begin position="408"/>
        <end position="426"/>
    </location>
</feature>
<feature type="region of interest" description="Disordered" evidence="8">
    <location>
        <begin position="561"/>
        <end position="598"/>
    </location>
</feature>
<feature type="transmembrane region" description="Helical" evidence="9">
    <location>
        <begin position="146"/>
        <end position="167"/>
    </location>
</feature>
<evidence type="ECO:0000313" key="11">
    <source>
        <dbReference type="Proteomes" id="UP001141327"/>
    </source>
</evidence>
<dbReference type="InterPro" id="IPR002293">
    <property type="entry name" value="AA/rel_permease1"/>
</dbReference>
<protein>
    <submittedName>
        <fullName evidence="10">Amino acid transporter</fullName>
    </submittedName>
</protein>
<feature type="compositionally biased region" description="Pro residues" evidence="8">
    <location>
        <begin position="443"/>
        <end position="455"/>
    </location>
</feature>
<evidence type="ECO:0000256" key="5">
    <source>
        <dbReference type="ARBA" id="ARBA00022989"/>
    </source>
</evidence>
<feature type="region of interest" description="Disordered" evidence="8">
    <location>
        <begin position="437"/>
        <end position="542"/>
    </location>
</feature>
<sequence length="825" mass="87771">MRTSIKSAGYKPLFLTTSSRVATETKGKQPDKSKVLGWWDIGLFAFMSAGGGPFGFEECVTSSSPAFAFVGISLMALIFAFPCALVTAELTTKFPQGYNHWVTATLGPFMGVLHSWMRVYGNLTTLPSYTALFVRYLTNMFDLEGWWWTVLFSCSYSLAAIAVNVVGLKYVSRFGSVLMVIILLPFLILFVLVAPRLDLRALLQFKVDKTFNFSVFFSVILFNMSGWDGVSNFGASIRRPRVDFPVGLILGLSMVWTTYMIPLMSVVSLGFTTGQDWDTGAVYTDAASAHWPWLGVIVGIAGLCSSFALGLLLRGPGVSGGPPPSSRTGWTAPSVVAPGWVGRGLVFLAGSASSFNVAAHLGFLPRFFAVEWKRMGNVPIVSLCVEGACAALMAGILDFDAIVQIQMWFYAVAVLIMFFSFLVNRLNESLLKANRGVPRKLAPTPPGPRGEPTPLPEERDQSRVPLLEQEELGDLPARAPSASPRPRMVRSPSYVPPSRSPPPPPRVPSVSLPPGEAERVASPIGSPFGIGSPRTPGPRIVLTPARPAATAGRGAAPLLMADMPSIQDGPPTLPISPRPLSGGPNPSEGPLESPMSPTTLQARAGLEPVPEGPNSFTLPVPGVLPAFGFVLPAMLGLLFVAATVAEWVLGFCLLVLLATVALYWISYALHLRWLPYNPVIGTGPGSGRHQQRRPPPTELGPAHPEEALRAPLDIGAATATEAARRAEMGQTAGEEGREAQGGARTPDRPAEDDGDEDLERAMPPIVIAAPPRAQPRASRGATPAGGGARRAGGAAAEGARDGRGQGGHPRGGRHPRPGTPGRWGH</sequence>
<accession>A0ABQ8UTH3</accession>
<feature type="transmembrane region" description="Helical" evidence="9">
    <location>
        <begin position="376"/>
        <end position="396"/>
    </location>
</feature>
<keyword evidence="11" id="KW-1185">Reference proteome</keyword>
<organism evidence="10 11">
    <name type="scientific">Paratrimastix pyriformis</name>
    <dbReference type="NCBI Taxonomy" id="342808"/>
    <lineage>
        <taxon>Eukaryota</taxon>
        <taxon>Metamonada</taxon>
        <taxon>Preaxostyla</taxon>
        <taxon>Paratrimastigidae</taxon>
        <taxon>Paratrimastix</taxon>
    </lineage>
</organism>
<evidence type="ECO:0000256" key="4">
    <source>
        <dbReference type="ARBA" id="ARBA00022692"/>
    </source>
</evidence>
<feature type="region of interest" description="Disordered" evidence="8">
    <location>
        <begin position="684"/>
        <end position="703"/>
    </location>
</feature>
<evidence type="ECO:0000256" key="1">
    <source>
        <dbReference type="ARBA" id="ARBA00004651"/>
    </source>
</evidence>
<keyword evidence="6 9" id="KW-0472">Membrane</keyword>
<feature type="compositionally biased region" description="Low complexity" evidence="8">
    <location>
        <begin position="476"/>
        <end position="493"/>
    </location>
</feature>
<dbReference type="PANTHER" id="PTHR45826">
    <property type="entry name" value="POLYAMINE TRANSPORTER PUT1"/>
    <property type="match status" value="1"/>
</dbReference>
<feature type="compositionally biased region" description="Pro residues" evidence="8">
    <location>
        <begin position="494"/>
        <end position="507"/>
    </location>
</feature>
<feature type="transmembrane region" description="Helical" evidence="9">
    <location>
        <begin position="623"/>
        <end position="641"/>
    </location>
</feature>
<keyword evidence="5 9" id="KW-1133">Transmembrane helix</keyword>
<keyword evidence="2" id="KW-0813">Transport</keyword>
<dbReference type="Gene3D" id="1.20.1740.10">
    <property type="entry name" value="Amino acid/polyamine transporter I"/>
    <property type="match status" value="1"/>
</dbReference>
<proteinExistence type="inferred from homology"/>
<evidence type="ECO:0000256" key="3">
    <source>
        <dbReference type="ARBA" id="ARBA00022475"/>
    </source>
</evidence>
<evidence type="ECO:0000256" key="9">
    <source>
        <dbReference type="SAM" id="Phobius"/>
    </source>
</evidence>
<feature type="transmembrane region" description="Helical" evidence="9">
    <location>
        <begin position="246"/>
        <end position="271"/>
    </location>
</feature>
<evidence type="ECO:0000256" key="8">
    <source>
        <dbReference type="SAM" id="MobiDB-lite"/>
    </source>
</evidence>
<feature type="compositionally biased region" description="Low complexity" evidence="8">
    <location>
        <begin position="761"/>
        <end position="782"/>
    </location>
</feature>
<comment type="subcellular location">
    <subcellularLocation>
        <location evidence="1">Cell membrane</location>
        <topology evidence="1">Multi-pass membrane protein</topology>
    </subcellularLocation>
</comment>
<dbReference type="Pfam" id="PF13520">
    <property type="entry name" value="AA_permease_2"/>
    <property type="match status" value="1"/>
</dbReference>
<dbReference type="Proteomes" id="UP001141327">
    <property type="component" value="Unassembled WGS sequence"/>
</dbReference>
<keyword evidence="4 9" id="KW-0812">Transmembrane</keyword>
<feature type="transmembrane region" description="Helical" evidence="9">
    <location>
        <begin position="98"/>
        <end position="117"/>
    </location>
</feature>
<feature type="region of interest" description="Disordered" evidence="8">
    <location>
        <begin position="721"/>
        <end position="825"/>
    </location>
</feature>
<reference evidence="10" key="1">
    <citation type="journal article" date="2022" name="bioRxiv">
        <title>Genomics of Preaxostyla Flagellates Illuminates Evolutionary Transitions and the Path Towards Mitochondrial Loss.</title>
        <authorList>
            <person name="Novak L.V.F."/>
            <person name="Treitli S.C."/>
            <person name="Pyrih J."/>
            <person name="Halakuc P."/>
            <person name="Pipaliya S.V."/>
            <person name="Vacek V."/>
            <person name="Brzon O."/>
            <person name="Soukal P."/>
            <person name="Eme L."/>
            <person name="Dacks J.B."/>
            <person name="Karnkowska A."/>
            <person name="Elias M."/>
            <person name="Hampl V."/>
        </authorList>
    </citation>
    <scope>NUCLEOTIDE SEQUENCE</scope>
    <source>
        <strain evidence="10">RCP-MX</strain>
    </source>
</reference>
<feature type="transmembrane region" description="Helical" evidence="9">
    <location>
        <begin position="174"/>
        <end position="193"/>
    </location>
</feature>
<feature type="transmembrane region" description="Helical" evidence="9">
    <location>
        <begin position="291"/>
        <end position="313"/>
    </location>
</feature>
<comment type="caution">
    <text evidence="10">The sequence shown here is derived from an EMBL/GenBank/DDBJ whole genome shotgun (WGS) entry which is preliminary data.</text>
</comment>
<evidence type="ECO:0000256" key="6">
    <source>
        <dbReference type="ARBA" id="ARBA00023136"/>
    </source>
</evidence>
<dbReference type="InterPro" id="IPR044566">
    <property type="entry name" value="RMV1-like"/>
</dbReference>
<dbReference type="EMBL" id="JAPMOS010000006">
    <property type="protein sequence ID" value="KAJ4461706.1"/>
    <property type="molecule type" value="Genomic_DNA"/>
</dbReference>
<feature type="transmembrane region" description="Helical" evidence="9">
    <location>
        <begin position="647"/>
        <end position="665"/>
    </location>
</feature>
<gene>
    <name evidence="10" type="ORF">PAPYR_1836</name>
</gene>
<name>A0ABQ8UTH3_9EUKA</name>
<dbReference type="PANTHER" id="PTHR45826:SF2">
    <property type="entry name" value="AMINO ACID TRANSPORTER"/>
    <property type="match status" value="1"/>
</dbReference>
<feature type="transmembrane region" description="Helical" evidence="9">
    <location>
        <begin position="213"/>
        <end position="234"/>
    </location>
</feature>
<keyword evidence="3" id="KW-1003">Cell membrane</keyword>
<feature type="transmembrane region" description="Helical" evidence="9">
    <location>
        <begin position="66"/>
        <end position="86"/>
    </location>
</feature>
<feature type="transmembrane region" description="Helical" evidence="9">
    <location>
        <begin position="35"/>
        <end position="54"/>
    </location>
</feature>
<evidence type="ECO:0000256" key="7">
    <source>
        <dbReference type="ARBA" id="ARBA00024041"/>
    </source>
</evidence>
<evidence type="ECO:0000313" key="10">
    <source>
        <dbReference type="EMBL" id="KAJ4461706.1"/>
    </source>
</evidence>
<comment type="similarity">
    <text evidence="7">Belongs to the amino acid-polyamine-organocation (APC) superfamily. Polyamine:cation symporter (PHS) (TC 2.A.3.12) family.</text>
</comment>
<evidence type="ECO:0000256" key="2">
    <source>
        <dbReference type="ARBA" id="ARBA00022448"/>
    </source>
</evidence>